<proteinExistence type="predicted"/>
<protein>
    <submittedName>
        <fullName evidence="2">DUF692 domain-containing protein</fullName>
    </submittedName>
</protein>
<feature type="compositionally biased region" description="Low complexity" evidence="1">
    <location>
        <begin position="1"/>
        <end position="20"/>
    </location>
</feature>
<dbReference type="RefSeq" id="WP_341423717.1">
    <property type="nucleotide sequence ID" value="NZ_JBBUTG010000001.1"/>
</dbReference>
<evidence type="ECO:0000313" key="2">
    <source>
        <dbReference type="EMBL" id="MEK8029379.1"/>
    </source>
</evidence>
<gene>
    <name evidence="2" type="ORF">AACH06_00985</name>
</gene>
<dbReference type="PANTHER" id="PTHR42194:SF1">
    <property type="entry name" value="UPF0276 PROTEIN HI_1600"/>
    <property type="match status" value="1"/>
</dbReference>
<reference evidence="2 3" key="1">
    <citation type="submission" date="2024-04" db="EMBL/GenBank/DDBJ databases">
        <title>Novel species of the genus Ideonella isolated from streams.</title>
        <authorList>
            <person name="Lu H."/>
        </authorList>
    </citation>
    <scope>NUCLEOTIDE SEQUENCE [LARGE SCALE GENOMIC DNA]</scope>
    <source>
        <strain evidence="2 3">DXS29W</strain>
    </source>
</reference>
<dbReference type="EMBL" id="JBBUTG010000001">
    <property type="protein sequence ID" value="MEK8029379.1"/>
    <property type="molecule type" value="Genomic_DNA"/>
</dbReference>
<dbReference type="Gene3D" id="3.20.20.150">
    <property type="entry name" value="Divalent-metal-dependent TIM barrel enzymes"/>
    <property type="match status" value="1"/>
</dbReference>
<organism evidence="2 3">
    <name type="scientific">Ideonella lacteola</name>
    <dbReference type="NCBI Taxonomy" id="2984193"/>
    <lineage>
        <taxon>Bacteria</taxon>
        <taxon>Pseudomonadati</taxon>
        <taxon>Pseudomonadota</taxon>
        <taxon>Betaproteobacteria</taxon>
        <taxon>Burkholderiales</taxon>
        <taxon>Sphaerotilaceae</taxon>
        <taxon>Ideonella</taxon>
    </lineage>
</organism>
<comment type="caution">
    <text evidence="2">The sequence shown here is derived from an EMBL/GenBank/DDBJ whole genome shotgun (WGS) entry which is preliminary data.</text>
</comment>
<accession>A0ABU9BHF8</accession>
<keyword evidence="3" id="KW-1185">Reference proteome</keyword>
<dbReference type="Pfam" id="PF05114">
    <property type="entry name" value="MbnB_TglH_ChrH"/>
    <property type="match status" value="1"/>
</dbReference>
<evidence type="ECO:0000313" key="3">
    <source>
        <dbReference type="Proteomes" id="UP001371218"/>
    </source>
</evidence>
<dbReference type="NCBIfam" id="NF003818">
    <property type="entry name" value="PRK05409.1"/>
    <property type="match status" value="1"/>
</dbReference>
<dbReference type="InterPro" id="IPR007801">
    <property type="entry name" value="MbnB/TglH/ChrH"/>
</dbReference>
<feature type="region of interest" description="Disordered" evidence="1">
    <location>
        <begin position="1"/>
        <end position="26"/>
    </location>
</feature>
<evidence type="ECO:0000256" key="1">
    <source>
        <dbReference type="SAM" id="MobiDB-lite"/>
    </source>
</evidence>
<name>A0ABU9BHF8_9BURK</name>
<dbReference type="Proteomes" id="UP001371218">
    <property type="component" value="Unassembled WGS sequence"/>
</dbReference>
<dbReference type="PANTHER" id="PTHR42194">
    <property type="entry name" value="UPF0276 PROTEIN HI_1600"/>
    <property type="match status" value="1"/>
</dbReference>
<sequence length="297" mass="32248">MNRASAVMPMPAPPSQTATPAPTPVGIGWRQPHYRELLERRPALGFIEVHSENFFAEGGAALAMLGEARQCYEVSLHGVGLALGSAVGLDPWHLDQLAALVARMEPARVSDHASFARVPSADGAAVIHGSDLLPIAFTQASLELMVQHVQQVQERLKRPLLVENISAYLGWQDDAMSEPEFFNELARRSGCGVLLDVNNLVVNALNRGADDPAGDACRWIDRLRPDVVGEIHLAGYNDQGPLVIDDHGTAVHAPVWQAYRHAIERLGPCPTLVEWDTDLPPLDVLLAEAQRAREVAA</sequence>